<dbReference type="InterPro" id="IPR030678">
    <property type="entry name" value="Peptide/Ni-bd"/>
</dbReference>
<dbReference type="RefSeq" id="WP_051001493.1">
    <property type="nucleotide sequence ID" value="NZ_ALEE01000561.1"/>
</dbReference>
<dbReference type="SUPFAM" id="SSF53850">
    <property type="entry name" value="Periplasmic binding protein-like II"/>
    <property type="match status" value="1"/>
</dbReference>
<dbReference type="GO" id="GO:0030288">
    <property type="term" value="C:outer membrane-bounded periplasmic space"/>
    <property type="evidence" value="ECO:0007669"/>
    <property type="project" value="UniProtKB-ARBA"/>
</dbReference>
<dbReference type="GO" id="GO:1904680">
    <property type="term" value="F:peptide transmembrane transporter activity"/>
    <property type="evidence" value="ECO:0007669"/>
    <property type="project" value="TreeGrafter"/>
</dbReference>
<evidence type="ECO:0000259" key="4">
    <source>
        <dbReference type="Pfam" id="PF00496"/>
    </source>
</evidence>
<dbReference type="Proteomes" id="UP000246483">
    <property type="component" value="Unassembled WGS sequence"/>
</dbReference>
<comment type="caution">
    <text evidence="5">The sequence shown here is derived from an EMBL/GenBank/DDBJ whole genome shotgun (WGS) entry which is preliminary data.</text>
</comment>
<dbReference type="EMBL" id="QGUB01000002">
    <property type="protein sequence ID" value="PWW47989.1"/>
    <property type="molecule type" value="Genomic_DNA"/>
</dbReference>
<dbReference type="Gene3D" id="3.10.105.10">
    <property type="entry name" value="Dipeptide-binding Protein, Domain 3"/>
    <property type="match status" value="1"/>
</dbReference>
<dbReference type="PANTHER" id="PTHR30290:SF38">
    <property type="entry name" value="D,D-DIPEPTIDE-BINDING PERIPLASMIC PROTEIN DDPA-RELATED"/>
    <property type="match status" value="1"/>
</dbReference>
<dbReference type="AlphaFoldDB" id="A0A317REM6"/>
<dbReference type="InterPro" id="IPR006311">
    <property type="entry name" value="TAT_signal"/>
</dbReference>
<feature type="domain" description="Solute-binding protein family 5" evidence="4">
    <location>
        <begin position="97"/>
        <end position="427"/>
    </location>
</feature>
<dbReference type="PANTHER" id="PTHR30290">
    <property type="entry name" value="PERIPLASMIC BINDING COMPONENT OF ABC TRANSPORTER"/>
    <property type="match status" value="1"/>
</dbReference>
<dbReference type="Gene3D" id="3.40.190.10">
    <property type="entry name" value="Periplasmic binding protein-like II"/>
    <property type="match status" value="1"/>
</dbReference>
<comment type="similarity">
    <text evidence="1">Belongs to the bacterial solute-binding protein 5 family.</text>
</comment>
<feature type="signal peptide" evidence="3">
    <location>
        <begin position="1"/>
        <end position="39"/>
    </location>
</feature>
<protein>
    <submittedName>
        <fullName evidence="5">Peptide/nickel transport system substrate-binding protein</fullName>
    </submittedName>
</protein>
<evidence type="ECO:0000313" key="6">
    <source>
        <dbReference type="Proteomes" id="UP000246483"/>
    </source>
</evidence>
<keyword evidence="2 3" id="KW-0732">Signal</keyword>
<dbReference type="PROSITE" id="PS51318">
    <property type="entry name" value="TAT"/>
    <property type="match status" value="1"/>
</dbReference>
<evidence type="ECO:0000313" key="5">
    <source>
        <dbReference type="EMBL" id="PWW47989.1"/>
    </source>
</evidence>
<sequence length="519" mass="56347">MTATPSALAAPLAAAPLPALTRRACLARAAMLCALPGMAAPAQAQAQPGNGQRAAILNLSLEPDSLDPTMAAAAAVGEVTHYNILEGLTKIEENGNVTPLLAASWETDPGGQSYRFRLREGVRFHDGSALDADAVRFSFVRAAAPGSTNKARRALFDNIATVETPDAHTVVLNLHRPDAHLLFRLGESTAVVLHPNSAGQAARAPVGTGPYQVSGQQRGHSIALARAPHARAAQQVRLDGAVFRFIHDPAARQAALDAGEVDLFFQFATRGLRHFQDNARYQVLIGSSSGKGMLALNHRRAPLGDVRVRRAITHAIDRAGFIRQALDGHGVAIGSHFAPTDPGYLHLDSLYPYDPQRARALLREAGVATPLRLELALPPVPYAQAGGPIVAQDLARVGITAQLRPLPWHEWLAGPFRGDFDMTIINHVEPLDYLIYTDPDYYFGYDSAEFRLLATQHAQASHPREQQQLFARLQRHLAHDAANAWIFTPNLVTVVRKGLRGAWMNYPIFAHDIGAMWWE</sequence>
<proteinExistence type="inferred from homology"/>
<dbReference type="GO" id="GO:0043190">
    <property type="term" value="C:ATP-binding cassette (ABC) transporter complex"/>
    <property type="evidence" value="ECO:0007669"/>
    <property type="project" value="InterPro"/>
</dbReference>
<evidence type="ECO:0000256" key="1">
    <source>
        <dbReference type="ARBA" id="ARBA00005695"/>
    </source>
</evidence>
<dbReference type="InterPro" id="IPR000914">
    <property type="entry name" value="SBP_5_dom"/>
</dbReference>
<keyword evidence="6" id="KW-1185">Reference proteome</keyword>
<accession>A0A317REM6</accession>
<organism evidence="5 6">
    <name type="scientific">Melaminivora alkalimesophila</name>
    <dbReference type="NCBI Taxonomy" id="1165852"/>
    <lineage>
        <taxon>Bacteria</taxon>
        <taxon>Pseudomonadati</taxon>
        <taxon>Pseudomonadota</taxon>
        <taxon>Betaproteobacteria</taxon>
        <taxon>Burkholderiales</taxon>
        <taxon>Comamonadaceae</taxon>
        <taxon>Melaminivora</taxon>
    </lineage>
</organism>
<dbReference type="InterPro" id="IPR039424">
    <property type="entry name" value="SBP_5"/>
</dbReference>
<dbReference type="GO" id="GO:0015833">
    <property type="term" value="P:peptide transport"/>
    <property type="evidence" value="ECO:0007669"/>
    <property type="project" value="TreeGrafter"/>
</dbReference>
<reference evidence="5 6" key="1">
    <citation type="submission" date="2018-05" db="EMBL/GenBank/DDBJ databases">
        <title>Genomic Encyclopedia of Type Strains, Phase IV (KMG-IV): sequencing the most valuable type-strain genomes for metagenomic binning, comparative biology and taxonomic classification.</title>
        <authorList>
            <person name="Goeker M."/>
        </authorList>
    </citation>
    <scope>NUCLEOTIDE SEQUENCE [LARGE SCALE GENOMIC DNA]</scope>
    <source>
        <strain evidence="5 6">DSM 26006</strain>
    </source>
</reference>
<gene>
    <name evidence="5" type="ORF">DFR36_102370</name>
</gene>
<dbReference type="CDD" id="cd08494">
    <property type="entry name" value="PBP2_NikA_DppA_OppA_like_6"/>
    <property type="match status" value="1"/>
</dbReference>
<evidence type="ECO:0000256" key="2">
    <source>
        <dbReference type="ARBA" id="ARBA00022729"/>
    </source>
</evidence>
<evidence type="ECO:0000256" key="3">
    <source>
        <dbReference type="SAM" id="SignalP"/>
    </source>
</evidence>
<dbReference type="OrthoDB" id="9801799at2"/>
<dbReference type="Pfam" id="PF00496">
    <property type="entry name" value="SBP_bac_5"/>
    <property type="match status" value="1"/>
</dbReference>
<name>A0A317REM6_9BURK</name>
<feature type="chain" id="PRO_5016429894" evidence="3">
    <location>
        <begin position="40"/>
        <end position="519"/>
    </location>
</feature>
<dbReference type="PIRSF" id="PIRSF002741">
    <property type="entry name" value="MppA"/>
    <property type="match status" value="1"/>
</dbReference>